<comment type="caution">
    <text evidence="2">The sequence shown here is derived from an EMBL/GenBank/DDBJ whole genome shotgun (WGS) entry which is preliminary data.</text>
</comment>
<sequence length="150" mass="17188">MRKYLVWILMLPAFSSYASNGCFDMQGFTLKAGEKNSLGVEALMSCGRLTDLCDLYIRIPSEYDTAAIIYDLEDTEDSELYIPTPVYDWDEKYVKKVYRSPSDIVTFLSPKFHGVHIQIKKDYAVHSTLHITESNGCEFIDVESLSGWFK</sequence>
<feature type="chain" id="PRO_5036811987" evidence="1">
    <location>
        <begin position="19"/>
        <end position="150"/>
    </location>
</feature>
<dbReference type="RefSeq" id="WP_188923085.1">
    <property type="nucleotide sequence ID" value="NZ_BMPZ01000020.1"/>
</dbReference>
<keyword evidence="3" id="KW-1185">Reference proteome</keyword>
<organism evidence="2 3">
    <name type="scientific">Shewanella gelidii</name>
    <dbReference type="NCBI Taxonomy" id="1642821"/>
    <lineage>
        <taxon>Bacteria</taxon>
        <taxon>Pseudomonadati</taxon>
        <taxon>Pseudomonadota</taxon>
        <taxon>Gammaproteobacteria</taxon>
        <taxon>Alteromonadales</taxon>
        <taxon>Shewanellaceae</taxon>
        <taxon>Shewanella</taxon>
    </lineage>
</organism>
<dbReference type="Proteomes" id="UP000613743">
    <property type="component" value="Unassembled WGS sequence"/>
</dbReference>
<proteinExistence type="predicted"/>
<feature type="signal peptide" evidence="1">
    <location>
        <begin position="1"/>
        <end position="18"/>
    </location>
</feature>
<reference evidence="2" key="1">
    <citation type="journal article" date="2014" name="Int. J. Syst. Evol. Microbiol.">
        <title>Complete genome sequence of Corynebacterium casei LMG S-19264T (=DSM 44701T), isolated from a smear-ripened cheese.</title>
        <authorList>
            <consortium name="US DOE Joint Genome Institute (JGI-PGF)"/>
            <person name="Walter F."/>
            <person name="Albersmeier A."/>
            <person name="Kalinowski J."/>
            <person name="Ruckert C."/>
        </authorList>
    </citation>
    <scope>NUCLEOTIDE SEQUENCE</scope>
    <source>
        <strain evidence="2">JCM 30804</strain>
    </source>
</reference>
<dbReference type="EMBL" id="BMPZ01000020">
    <property type="protein sequence ID" value="GGI93433.1"/>
    <property type="molecule type" value="Genomic_DNA"/>
</dbReference>
<protein>
    <submittedName>
        <fullName evidence="2">Uncharacterized protein</fullName>
    </submittedName>
</protein>
<name>A0A917K1G3_9GAMM</name>
<evidence type="ECO:0000313" key="3">
    <source>
        <dbReference type="Proteomes" id="UP000613743"/>
    </source>
</evidence>
<accession>A0A917K1G3</accession>
<keyword evidence="1" id="KW-0732">Signal</keyword>
<dbReference type="AlphaFoldDB" id="A0A917K1G3"/>
<reference evidence="2" key="2">
    <citation type="submission" date="2020-09" db="EMBL/GenBank/DDBJ databases">
        <authorList>
            <person name="Sun Q."/>
            <person name="Ohkuma M."/>
        </authorList>
    </citation>
    <scope>NUCLEOTIDE SEQUENCE</scope>
    <source>
        <strain evidence="2">JCM 30804</strain>
    </source>
</reference>
<gene>
    <name evidence="2" type="ORF">GCM10009332_33370</name>
</gene>
<evidence type="ECO:0000313" key="2">
    <source>
        <dbReference type="EMBL" id="GGI93433.1"/>
    </source>
</evidence>
<evidence type="ECO:0000256" key="1">
    <source>
        <dbReference type="SAM" id="SignalP"/>
    </source>
</evidence>